<geneLocation type="plastid" evidence="1"/>
<dbReference type="InterPro" id="IPR025638">
    <property type="entry name" value="DUF4336"/>
</dbReference>
<dbReference type="Pfam" id="PF14234">
    <property type="entry name" value="DUF4336"/>
    <property type="match status" value="1"/>
</dbReference>
<keyword evidence="1" id="KW-0934">Plastid</keyword>
<dbReference type="EMBL" id="MG264610">
    <property type="protein sequence ID" value="AUG32656.1"/>
    <property type="molecule type" value="Genomic_DNA"/>
</dbReference>
<accession>A0A2H4ZQ36</accession>
<reference evidence="1" key="1">
    <citation type="submission" date="2017-10" db="EMBL/GenBank/DDBJ databases">
        <title>Paulinella longichromatophora chromatophore genome.</title>
        <authorList>
            <person name="Lhee D."/>
            <person name="Yoon H.S."/>
        </authorList>
    </citation>
    <scope>NUCLEOTIDE SEQUENCE</scope>
</reference>
<evidence type="ECO:0000313" key="1">
    <source>
        <dbReference type="EMBL" id="AUG32656.1"/>
    </source>
</evidence>
<dbReference type="PANTHER" id="PTHR33835">
    <property type="entry name" value="YALI0C07656P"/>
    <property type="match status" value="1"/>
</dbReference>
<dbReference type="PANTHER" id="PTHR33835:SF2">
    <property type="entry name" value="LYSINE-TRNA LIGASE"/>
    <property type="match status" value="1"/>
</dbReference>
<protein>
    <recommendedName>
        <fullName evidence="2">DUF4336 domain-containing protein</fullName>
    </recommendedName>
</protein>
<name>A0A2H4ZQ36_9EUKA</name>
<dbReference type="AlphaFoldDB" id="A0A2H4ZQ36"/>
<sequence>MFTSLEKKQNWPWWFLLPLYPYERRRTLVRELIPNQLWSFEQLQGLFYVAVPIRMTVVRLSVGLMLYSPIAPTIEVVEALTDLEKKYGPVITIVLPTASGLEHKIPLPALSRAFPGAKIWVCPGQWSFPLQLPLGWLGIAAKRTQILVKQGVPHNEELDWYSLGPLDLGVGRFQEICCFHKSSGALLLIDSLVGISSEPPEIFDLDPTPLLFHAREYGDELLRDSDEMRKKGWARMVLFSSYLRPEPLQVRPISQIIFHSLRGGLRHPHTHFGLYPFAWRSDWDRATEIIGTNQIPKLQIAPVIERLVFPRAKTIFLDWLDQLQKINDLAMLIPAHYNAPIPCCNHEIIELQERITSRIWATDEHSWSFLASLDQNLFKLGALPNYSGD</sequence>
<evidence type="ECO:0008006" key="2">
    <source>
        <dbReference type="Google" id="ProtNLM"/>
    </source>
</evidence>
<proteinExistence type="predicted"/>
<organism evidence="1">
    <name type="scientific">Paulinella longichromatophora</name>
    <dbReference type="NCBI Taxonomy" id="1708747"/>
    <lineage>
        <taxon>Eukaryota</taxon>
        <taxon>Sar</taxon>
        <taxon>Rhizaria</taxon>
        <taxon>Cercozoa</taxon>
        <taxon>Imbricatea</taxon>
        <taxon>Silicofilosea</taxon>
        <taxon>Euglyphida</taxon>
        <taxon>Paulinellidae</taxon>
        <taxon>Paulinella</taxon>
    </lineage>
</organism>
<gene>
    <name evidence="1" type="ORF">PLO_679</name>
</gene>